<keyword evidence="3 9" id="KW-0240">DNA-directed RNA polymerase</keyword>
<proteinExistence type="inferred from homology"/>
<evidence type="ECO:0000313" key="13">
    <source>
        <dbReference type="Proteomes" id="UP000691718"/>
    </source>
</evidence>
<dbReference type="GO" id="GO:0001018">
    <property type="term" value="F:mitochondrial promoter sequence-specific DNA binding"/>
    <property type="evidence" value="ECO:0007669"/>
    <property type="project" value="TreeGrafter"/>
</dbReference>
<feature type="domain" description="DNA-directed RNA polymerase N-terminal" evidence="11">
    <location>
        <begin position="546"/>
        <end position="869"/>
    </location>
</feature>
<keyword evidence="13" id="KW-1185">Reference proteome</keyword>
<evidence type="ECO:0000313" key="12">
    <source>
        <dbReference type="EMBL" id="CAG4960033.1"/>
    </source>
</evidence>
<evidence type="ECO:0000256" key="4">
    <source>
        <dbReference type="ARBA" id="ARBA00022679"/>
    </source>
</evidence>
<dbReference type="FunFam" id="1.10.287.280:FF:000001">
    <property type="entry name" value="DNA-directed RNA polymerase"/>
    <property type="match status" value="1"/>
</dbReference>
<dbReference type="Proteomes" id="UP000691718">
    <property type="component" value="Unassembled WGS sequence"/>
</dbReference>
<keyword evidence="5 9" id="KW-0548">Nucleotidyltransferase</keyword>
<evidence type="ECO:0000256" key="6">
    <source>
        <dbReference type="ARBA" id="ARBA00022946"/>
    </source>
</evidence>
<comment type="similarity">
    <text evidence="1 9">Belongs to the phage and mitochondrial RNA polymerase family.</text>
</comment>
<dbReference type="Pfam" id="PF00940">
    <property type="entry name" value="RNA_pol"/>
    <property type="match status" value="2"/>
</dbReference>
<protein>
    <recommendedName>
        <fullName evidence="2 9">DNA-directed RNA polymerase</fullName>
        <ecNumber evidence="2 9">2.7.7.6</ecNumber>
    </recommendedName>
</protein>
<feature type="repeat" description="PPR" evidence="8">
    <location>
        <begin position="397"/>
        <end position="431"/>
    </location>
</feature>
<evidence type="ECO:0000256" key="7">
    <source>
        <dbReference type="ARBA" id="ARBA00023163"/>
    </source>
</evidence>
<gene>
    <name evidence="12" type="ORF">PAPOLLO_LOCUS6274</name>
</gene>
<reference evidence="12" key="1">
    <citation type="submission" date="2021-04" db="EMBL/GenBank/DDBJ databases">
        <authorList>
            <person name="Tunstrom K."/>
        </authorList>
    </citation>
    <scope>NUCLEOTIDE SEQUENCE</scope>
</reference>
<dbReference type="PROSITE" id="PS51375">
    <property type="entry name" value="PPR"/>
    <property type="match status" value="1"/>
</dbReference>
<comment type="function">
    <text evidence="9">DNA-dependent RNA polymerase catalyzes the transcription of DNA into RNA using the four ribonucleoside triphosphates as substrates.</text>
</comment>
<dbReference type="PANTHER" id="PTHR10102:SF0">
    <property type="entry name" value="DNA-DIRECTED RNA POLYMERASE, MITOCHONDRIAL"/>
    <property type="match status" value="1"/>
</dbReference>
<organism evidence="12 13">
    <name type="scientific">Parnassius apollo</name>
    <name type="common">Apollo butterfly</name>
    <name type="synonym">Papilio apollo</name>
    <dbReference type="NCBI Taxonomy" id="110799"/>
    <lineage>
        <taxon>Eukaryota</taxon>
        <taxon>Metazoa</taxon>
        <taxon>Ecdysozoa</taxon>
        <taxon>Arthropoda</taxon>
        <taxon>Hexapoda</taxon>
        <taxon>Insecta</taxon>
        <taxon>Pterygota</taxon>
        <taxon>Neoptera</taxon>
        <taxon>Endopterygota</taxon>
        <taxon>Lepidoptera</taxon>
        <taxon>Glossata</taxon>
        <taxon>Ditrysia</taxon>
        <taxon>Papilionoidea</taxon>
        <taxon>Papilionidae</taxon>
        <taxon>Parnassiinae</taxon>
        <taxon>Parnassini</taxon>
        <taxon>Parnassius</taxon>
        <taxon>Parnassius</taxon>
    </lineage>
</organism>
<dbReference type="InterPro" id="IPR002885">
    <property type="entry name" value="PPR_rpt"/>
</dbReference>
<dbReference type="GO" id="GO:0006390">
    <property type="term" value="P:mitochondrial transcription"/>
    <property type="evidence" value="ECO:0007669"/>
    <property type="project" value="TreeGrafter"/>
</dbReference>
<evidence type="ECO:0000256" key="5">
    <source>
        <dbReference type="ARBA" id="ARBA00022695"/>
    </source>
</evidence>
<keyword evidence="7 9" id="KW-0804">Transcription</keyword>
<evidence type="ECO:0000256" key="10">
    <source>
        <dbReference type="SAM" id="Coils"/>
    </source>
</evidence>
<evidence type="ECO:0000256" key="8">
    <source>
        <dbReference type="PROSITE-ProRule" id="PRU00708"/>
    </source>
</evidence>
<dbReference type="PROSITE" id="PS00489">
    <property type="entry name" value="RNA_POL_PHAGE_2"/>
    <property type="match status" value="1"/>
</dbReference>
<dbReference type="GO" id="GO:0003899">
    <property type="term" value="F:DNA-directed RNA polymerase activity"/>
    <property type="evidence" value="ECO:0007669"/>
    <property type="project" value="UniProtKB-EC"/>
</dbReference>
<dbReference type="SMART" id="SM01311">
    <property type="entry name" value="RPOL_N"/>
    <property type="match status" value="1"/>
</dbReference>
<evidence type="ECO:0000259" key="11">
    <source>
        <dbReference type="SMART" id="SM01311"/>
    </source>
</evidence>
<dbReference type="EMBL" id="CAJQZP010000410">
    <property type="protein sequence ID" value="CAG4960033.1"/>
    <property type="molecule type" value="Genomic_DNA"/>
</dbReference>
<dbReference type="EC" id="2.7.7.6" evidence="2 9"/>
<dbReference type="InterPro" id="IPR029262">
    <property type="entry name" value="RPOL_N"/>
</dbReference>
<comment type="catalytic activity">
    <reaction evidence="9">
        <text>RNA(n) + a ribonucleoside 5'-triphosphate = RNA(n+1) + diphosphate</text>
        <dbReference type="Rhea" id="RHEA:21248"/>
        <dbReference type="Rhea" id="RHEA-COMP:14527"/>
        <dbReference type="Rhea" id="RHEA-COMP:17342"/>
        <dbReference type="ChEBI" id="CHEBI:33019"/>
        <dbReference type="ChEBI" id="CHEBI:61557"/>
        <dbReference type="ChEBI" id="CHEBI:140395"/>
        <dbReference type="EC" id="2.7.7.6"/>
    </reaction>
</comment>
<dbReference type="OrthoDB" id="276422at2759"/>
<dbReference type="PROSITE" id="PS00900">
    <property type="entry name" value="RNA_POL_PHAGE_1"/>
    <property type="match status" value="1"/>
</dbReference>
<dbReference type="GO" id="GO:0034245">
    <property type="term" value="C:mitochondrial DNA-directed RNA polymerase complex"/>
    <property type="evidence" value="ECO:0007669"/>
    <property type="project" value="TreeGrafter"/>
</dbReference>
<evidence type="ECO:0000256" key="2">
    <source>
        <dbReference type="ARBA" id="ARBA00012418"/>
    </source>
</evidence>
<evidence type="ECO:0000256" key="1">
    <source>
        <dbReference type="ARBA" id="ARBA00009493"/>
    </source>
</evidence>
<dbReference type="PANTHER" id="PTHR10102">
    <property type="entry name" value="DNA-DIRECTED RNA POLYMERASE, MITOCHONDRIAL"/>
    <property type="match status" value="1"/>
</dbReference>
<keyword evidence="4 9" id="KW-0808">Transferase</keyword>
<dbReference type="Pfam" id="PF14700">
    <property type="entry name" value="RPOL_N"/>
    <property type="match status" value="1"/>
</dbReference>
<feature type="coiled-coil region" evidence="10">
    <location>
        <begin position="306"/>
        <end position="340"/>
    </location>
</feature>
<dbReference type="NCBIfam" id="TIGR00756">
    <property type="entry name" value="PPR"/>
    <property type="match status" value="1"/>
</dbReference>
<evidence type="ECO:0000256" key="9">
    <source>
        <dbReference type="RuleBase" id="RU003805"/>
    </source>
</evidence>
<dbReference type="InterPro" id="IPR002092">
    <property type="entry name" value="DNA-dir_Rpol_phage-type"/>
</dbReference>
<sequence length="1434" mass="162729">MHRLISAKHFYKGSLHGIGLPHSAIKSLTYSDFKCSFCQKVLQATNNPDNLILIRHHSTKTASLRSHKKKVKHKYYKKYGELLEVGEKAMTEMKVSISKLRAVHLSKLASSPVSLGQLHQLTKKSSKKSNIEVDTELLQSVKEKILTKNNTTVFKDINLEDDKCALIFTNHKISSIEERFKIKRNIDMVKESYYNFRKATIYDQRLQDLRYAINEGLIQEFDLEMTSDLKANAGEIEPQVLPKGPHAVFKELFMNNQLDNYDQELMHHITNFQFQGIAHPAIEEICDDAILHNEAETGDADLSESLNVKKLKIKKAQQVIKEKKKKMREKRRAAQEINMKQDLKELERRGKQEALHKLLTAHLQLLCSLNMVKEGRQVLQYYRQRGARVPHHPKVTDVKVYNTLLHGLASLGQVENAKEILSFMEQDGVNLNAQSYAAMFECVERSQIPNKLTVLEFYRQQLQEKGMTVNDLLDKSKFVYDQREVVFNAIHRIQPQFKPVYTPPVLDYDCPLLEKLKLSDTSNRQGLHISPAEGLLSLEEMKKIGQIQLNMEINGDIEVQNIAVKDDETDTVKLYRSKLRETENEWRVVIKEAFIRNLSTLKSQSSASHSAISLYPYLKVLETDQFVDLMMGEICKLVDGSETFSPTLKLLQRDLGTQVYHKYQIEQYRRNGVLKKIEQVYEKYCEWYLKRESVDSSNQPYNGRQVWQLLEHQSREGASLDMEEAPWPIEMRQNIGKFLYNIIINDVKIDVNMFKAKNKQRRLPAVYKVHRAWGRMVRLELKPHPVLARLWAGAARPALCLRAALVPTRAPPAPWRTHAPPAVPVGAYLLTGTPLIRMPFYVSSQRKRLEESPPSALYPVLDSLNQLGEVPWVINQAILDLQLKVFRAGGDKRLDIPSPASALDTSQFATGAGGVGAGSAGGDVTAAFKRRLAISRARADMHSLWCDMLYKLSLANHYRDCMFWLPHNMDFRGRVYAVGPHVSALGADAARALLRLARTRPLGPRGLRWLQIHAVNLTGTMKSSTLHERYDYANSIMDKILDSADNPLHGEGWWKQSEEPWQTLACCMEIAKAVRSPNPEEYECGFPVHQDGSCNGLQHYAALGGDAAGAAAVNLAPAARPQDVYSSVAALVEEMRARDAAAGVPAAVVLENFVKRKVIKQTVMTTVYGVTKYGARLQIAKQLKDIEDFPKEHVWSCSQYLTTKTFDSLREMFTSTKLIQDWLTDCAKLISGVCGESVEWVTPLGLPVVQPYYRRTSYQHAHSSAPLDQHHVQGVTPLGLPVVQPYYRRTSYQHAHSSAPLDQHQRPCTMKQRNAFPPNFIHSLDSTHMMLTGLHCAAAGLAFVSVHDCYWTHPAAVDTMNKICREQFVALHSQPILEDLSKFLVKRYSYPESEIEEGSVGSVNKKRVNSLLEKVPGKGDFDINSVLDSIYFFS</sequence>
<name>A0A8S3WHD5_PARAO</name>
<comment type="caution">
    <text evidence="12">The sequence shown here is derived from an EMBL/GenBank/DDBJ whole genome shotgun (WGS) entry which is preliminary data.</text>
</comment>
<evidence type="ECO:0000256" key="3">
    <source>
        <dbReference type="ARBA" id="ARBA00022478"/>
    </source>
</evidence>
<dbReference type="InterPro" id="IPR046950">
    <property type="entry name" value="DNA-dir_Rpol_C_phage-type"/>
</dbReference>
<accession>A0A8S3WHD5</accession>
<keyword evidence="6" id="KW-0809">Transit peptide</keyword>
<keyword evidence="10" id="KW-0175">Coiled coil</keyword>